<gene>
    <name evidence="2" type="primary">FAM200B</name>
    <name evidence="2" type="ORF">TNCV_3183001</name>
</gene>
<accession>A0A8X6SCM6</accession>
<feature type="region of interest" description="Disordered" evidence="1">
    <location>
        <begin position="1"/>
        <end position="35"/>
    </location>
</feature>
<dbReference type="PANTHER" id="PTHR45913:SF19">
    <property type="entry name" value="LOW QUALITY PROTEIN: ZINC FINGER BED DOMAIN-CONTAINING PROTEIN 5-LIKE"/>
    <property type="match status" value="1"/>
</dbReference>
<protein>
    <submittedName>
        <fullName evidence="2">Protein FAM200B</fullName>
    </submittedName>
</protein>
<sequence>MLVSSKQLIGRPNPWANKRTNTDEKSQNSELNVPSKKIRKHNDKFIKYGFIFCVVDDEERPKCVICNEKLANDSMKPAKLKRHLETKHKELQNKHADFFQRRAENLKIQRANLKKFTKIPQKALRASLEVSYLIGKAMKPHTIRESLILPAATKMTSIMHGDKDGNELKTIPLSRDSVSRRISEMSRKIVSEVIKRIQNSSVFALQLDETTDITKTSQLIIYVRLIFNEDITETCVCVFLCCKGLEGKTTGEKKSNVVPARISNQSSRHCWRSPLPHASTLIQRDFGCVLGVQQTKQIPHVAKVDLVWELGV</sequence>
<name>A0A8X6SCM6_TRICX</name>
<comment type="caution">
    <text evidence="2">The sequence shown here is derived from an EMBL/GenBank/DDBJ whole genome shotgun (WGS) entry which is preliminary data.</text>
</comment>
<dbReference type="Proteomes" id="UP000887159">
    <property type="component" value="Unassembled WGS sequence"/>
</dbReference>
<reference evidence="2" key="1">
    <citation type="submission" date="2020-08" db="EMBL/GenBank/DDBJ databases">
        <title>Multicomponent nature underlies the extraordinary mechanical properties of spider dragline silk.</title>
        <authorList>
            <person name="Kono N."/>
            <person name="Nakamura H."/>
            <person name="Mori M."/>
            <person name="Yoshida Y."/>
            <person name="Ohtoshi R."/>
            <person name="Malay A.D."/>
            <person name="Moran D.A.P."/>
            <person name="Tomita M."/>
            <person name="Numata K."/>
            <person name="Arakawa K."/>
        </authorList>
    </citation>
    <scope>NUCLEOTIDE SEQUENCE</scope>
</reference>
<dbReference type="PANTHER" id="PTHR45913">
    <property type="entry name" value="EPM2A-INTERACTING PROTEIN 1"/>
    <property type="match status" value="1"/>
</dbReference>
<dbReference type="EMBL" id="BMAU01021305">
    <property type="protein sequence ID" value="GFY11462.1"/>
    <property type="molecule type" value="Genomic_DNA"/>
</dbReference>
<keyword evidence="3" id="KW-1185">Reference proteome</keyword>
<evidence type="ECO:0000256" key="1">
    <source>
        <dbReference type="SAM" id="MobiDB-lite"/>
    </source>
</evidence>
<evidence type="ECO:0000313" key="2">
    <source>
        <dbReference type="EMBL" id="GFY11462.1"/>
    </source>
</evidence>
<organism evidence="2 3">
    <name type="scientific">Trichonephila clavipes</name>
    <name type="common">Golden silk orbweaver</name>
    <name type="synonym">Nephila clavipes</name>
    <dbReference type="NCBI Taxonomy" id="2585209"/>
    <lineage>
        <taxon>Eukaryota</taxon>
        <taxon>Metazoa</taxon>
        <taxon>Ecdysozoa</taxon>
        <taxon>Arthropoda</taxon>
        <taxon>Chelicerata</taxon>
        <taxon>Arachnida</taxon>
        <taxon>Araneae</taxon>
        <taxon>Araneomorphae</taxon>
        <taxon>Entelegynae</taxon>
        <taxon>Araneoidea</taxon>
        <taxon>Nephilidae</taxon>
        <taxon>Trichonephila</taxon>
    </lineage>
</organism>
<dbReference type="AlphaFoldDB" id="A0A8X6SCM6"/>
<evidence type="ECO:0000313" key="3">
    <source>
        <dbReference type="Proteomes" id="UP000887159"/>
    </source>
</evidence>
<proteinExistence type="predicted"/>